<dbReference type="GO" id="GO:0003723">
    <property type="term" value="F:RNA binding"/>
    <property type="evidence" value="ECO:0007669"/>
    <property type="project" value="UniProtKB-UniRule"/>
</dbReference>
<organism evidence="4 5">
    <name type="scientific">Ensete ventricosum</name>
    <name type="common">Abyssinian banana</name>
    <name type="synonym">Musa ensete</name>
    <dbReference type="NCBI Taxonomy" id="4639"/>
    <lineage>
        <taxon>Eukaryota</taxon>
        <taxon>Viridiplantae</taxon>
        <taxon>Streptophyta</taxon>
        <taxon>Embryophyta</taxon>
        <taxon>Tracheophyta</taxon>
        <taxon>Spermatophyta</taxon>
        <taxon>Magnoliopsida</taxon>
        <taxon>Liliopsida</taxon>
        <taxon>Zingiberales</taxon>
        <taxon>Musaceae</taxon>
        <taxon>Ensete</taxon>
    </lineage>
</organism>
<evidence type="ECO:0000313" key="5">
    <source>
        <dbReference type="Proteomes" id="UP000287651"/>
    </source>
</evidence>
<feature type="domain" description="CRM" evidence="3">
    <location>
        <begin position="24"/>
        <end position="126"/>
    </location>
</feature>
<comment type="caution">
    <text evidence="4">The sequence shown here is derived from an EMBL/GenBank/DDBJ whole genome shotgun (WGS) entry which is preliminary data.</text>
</comment>
<keyword evidence="1 2" id="KW-0694">RNA-binding</keyword>
<dbReference type="EMBL" id="AMZH03011899">
    <property type="protein sequence ID" value="RRT52031.1"/>
    <property type="molecule type" value="Genomic_DNA"/>
</dbReference>
<dbReference type="Pfam" id="PF01985">
    <property type="entry name" value="CRS1_YhbY"/>
    <property type="match status" value="1"/>
</dbReference>
<dbReference type="Gene3D" id="3.30.110.60">
    <property type="entry name" value="YhbY-like"/>
    <property type="match status" value="1"/>
</dbReference>
<dbReference type="PROSITE" id="PS51295">
    <property type="entry name" value="CRM"/>
    <property type="match status" value="1"/>
</dbReference>
<name>A0A426YJU3_ENSVE</name>
<dbReference type="InterPro" id="IPR035920">
    <property type="entry name" value="YhbY-like_sf"/>
</dbReference>
<gene>
    <name evidence="4" type="ORF">B296_00050734</name>
</gene>
<evidence type="ECO:0000313" key="4">
    <source>
        <dbReference type="EMBL" id="RRT52031.1"/>
    </source>
</evidence>
<evidence type="ECO:0000256" key="2">
    <source>
        <dbReference type="PROSITE-ProRule" id="PRU00626"/>
    </source>
</evidence>
<protein>
    <recommendedName>
        <fullName evidence="3">CRM domain-containing protein</fullName>
    </recommendedName>
</protein>
<dbReference type="SUPFAM" id="SSF75471">
    <property type="entry name" value="YhbY-like"/>
    <property type="match status" value="1"/>
</dbReference>
<dbReference type="Proteomes" id="UP000287651">
    <property type="component" value="Unassembled WGS sequence"/>
</dbReference>
<accession>A0A426YJU3</accession>
<proteinExistence type="predicted"/>
<evidence type="ECO:0000256" key="1">
    <source>
        <dbReference type="ARBA" id="ARBA00022884"/>
    </source>
</evidence>
<sequence length="186" mass="20792">MGDSLVAEDTSVKEAYVEVPFKAAPLSNRERLILRKQALKMKKRPVLAVGRNNVISGVAKTIRTHFMKYHLAIVNIKGRAKGTSVQELIFELEVFATRSRQARMRVAQHNMKQATKSVGTLCTLTVELRHKPPAVCCDLYVLVFSHVLGFGARVLALCASWEMVEDSLSSEMMMMVKLRSPVGLMM</sequence>
<dbReference type="InterPro" id="IPR001890">
    <property type="entry name" value="RNA-binding_CRM"/>
</dbReference>
<reference evidence="4 5" key="1">
    <citation type="journal article" date="2014" name="Agronomy (Basel)">
        <title>A Draft Genome Sequence for Ensete ventricosum, the Drought-Tolerant Tree Against Hunger.</title>
        <authorList>
            <person name="Harrison J."/>
            <person name="Moore K.A."/>
            <person name="Paszkiewicz K."/>
            <person name="Jones T."/>
            <person name="Grant M."/>
            <person name="Ambacheew D."/>
            <person name="Muzemil S."/>
            <person name="Studholme D.J."/>
        </authorList>
    </citation>
    <scope>NUCLEOTIDE SEQUENCE [LARGE SCALE GENOMIC DNA]</scope>
</reference>
<evidence type="ECO:0000259" key="3">
    <source>
        <dbReference type="PROSITE" id="PS51295"/>
    </source>
</evidence>
<dbReference type="AlphaFoldDB" id="A0A426YJU3"/>